<comment type="caution">
    <text evidence="3">The sequence shown here is derived from an EMBL/GenBank/DDBJ whole genome shotgun (WGS) entry which is preliminary data.</text>
</comment>
<dbReference type="Pfam" id="PF01979">
    <property type="entry name" value="Amidohydro_1"/>
    <property type="match status" value="1"/>
</dbReference>
<dbReference type="CDD" id="cd01298">
    <property type="entry name" value="ATZ_TRZ_like"/>
    <property type="match status" value="1"/>
</dbReference>
<dbReference type="Gene3D" id="3.20.20.140">
    <property type="entry name" value="Metal-dependent hydrolases"/>
    <property type="match status" value="1"/>
</dbReference>
<dbReference type="SUPFAM" id="SSF51556">
    <property type="entry name" value="Metallo-dependent hydrolases"/>
    <property type="match status" value="1"/>
</dbReference>
<evidence type="ECO:0000259" key="2">
    <source>
        <dbReference type="Pfam" id="PF01979"/>
    </source>
</evidence>
<dbReference type="InterPro" id="IPR032466">
    <property type="entry name" value="Metal_Hydrolase"/>
</dbReference>
<dbReference type="AlphaFoldDB" id="A0A9W4UAS5"/>
<dbReference type="PANTHER" id="PTHR43794">
    <property type="entry name" value="AMINOHYDROLASE SSNA-RELATED"/>
    <property type="match status" value="1"/>
</dbReference>
<name>A0A9W4UAS5_9PLEO</name>
<proteinExistence type="predicted"/>
<dbReference type="SUPFAM" id="SSF51338">
    <property type="entry name" value="Composite domain of metallo-dependent hydrolases"/>
    <property type="match status" value="1"/>
</dbReference>
<organism evidence="3 4">
    <name type="scientific">Periconia digitata</name>
    <dbReference type="NCBI Taxonomy" id="1303443"/>
    <lineage>
        <taxon>Eukaryota</taxon>
        <taxon>Fungi</taxon>
        <taxon>Dikarya</taxon>
        <taxon>Ascomycota</taxon>
        <taxon>Pezizomycotina</taxon>
        <taxon>Dothideomycetes</taxon>
        <taxon>Pleosporomycetidae</taxon>
        <taxon>Pleosporales</taxon>
        <taxon>Massarineae</taxon>
        <taxon>Periconiaceae</taxon>
        <taxon>Periconia</taxon>
    </lineage>
</organism>
<dbReference type="InterPro" id="IPR011059">
    <property type="entry name" value="Metal-dep_hydrolase_composite"/>
</dbReference>
<protein>
    <recommendedName>
        <fullName evidence="2">Amidohydrolase-related domain-containing protein</fullName>
    </recommendedName>
</protein>
<evidence type="ECO:0000313" key="4">
    <source>
        <dbReference type="Proteomes" id="UP001152607"/>
    </source>
</evidence>
<dbReference type="Proteomes" id="UP001152607">
    <property type="component" value="Unassembled WGS sequence"/>
</dbReference>
<sequence>MADFEMGKERCRLFTHATIVTVNQDQEIILDGALLVEHGRISQIGKTKDLETLVDSSIEIIDCTDKIIIPGLVNTHAHLAQSLLRGLAENLNLHNWLCDAVWPLEANYAEEDGYIAAMLTIAEMLKTGTTCFLEAMLTHRSGLSNVVRAVKETGIRACLGKLIKAPETNSDLNMKDARDRDVHAMSLESALAAHETHHGSVNDRLHIWFAAGTPRGSALEAHTAIGEAATERNIGLTMHCAEAPKDLTIYRQYYDCSPVQFCTKTSLTGPKAVFAHMVHPDVAAGDLNLLRDTKSTVSHNPTSNLKLGSGVSPIPDMVAAGVNVALGTDGAPCNNTYDLFREMHLAAVLHNGLRQDAGILNAYHVLEFATINGARALGLEEQIGSLEVGKKADIVVVAPRGLGAAPWDASQVKNGGLDPITVLVHSSGVDVDIVLVDGCMLVEDGKLLHLDETAIIKKAKESVTSIRKRSGVGALQHMATKYV</sequence>
<dbReference type="OrthoDB" id="194468at2759"/>
<dbReference type="InterPro" id="IPR006680">
    <property type="entry name" value="Amidohydro-rel"/>
</dbReference>
<dbReference type="PANTHER" id="PTHR43794:SF11">
    <property type="entry name" value="AMIDOHYDROLASE-RELATED DOMAIN-CONTAINING PROTEIN"/>
    <property type="match status" value="1"/>
</dbReference>
<dbReference type="EMBL" id="CAOQHR010000002">
    <property type="protein sequence ID" value="CAI6330957.1"/>
    <property type="molecule type" value="Genomic_DNA"/>
</dbReference>
<accession>A0A9W4UAS5</accession>
<dbReference type="Gene3D" id="2.30.40.10">
    <property type="entry name" value="Urease, subunit C, domain 1"/>
    <property type="match status" value="1"/>
</dbReference>
<gene>
    <name evidence="3" type="ORF">PDIGIT_LOCUS4347</name>
</gene>
<evidence type="ECO:0000256" key="1">
    <source>
        <dbReference type="ARBA" id="ARBA00022801"/>
    </source>
</evidence>
<evidence type="ECO:0000313" key="3">
    <source>
        <dbReference type="EMBL" id="CAI6330957.1"/>
    </source>
</evidence>
<feature type="domain" description="Amidohydrolase-related" evidence="2">
    <location>
        <begin position="67"/>
        <end position="405"/>
    </location>
</feature>
<reference evidence="3" key="1">
    <citation type="submission" date="2023-01" db="EMBL/GenBank/DDBJ databases">
        <authorList>
            <person name="Van Ghelder C."/>
            <person name="Rancurel C."/>
        </authorList>
    </citation>
    <scope>NUCLEOTIDE SEQUENCE</scope>
    <source>
        <strain evidence="3">CNCM I-4278</strain>
    </source>
</reference>
<dbReference type="GO" id="GO:0016810">
    <property type="term" value="F:hydrolase activity, acting on carbon-nitrogen (but not peptide) bonds"/>
    <property type="evidence" value="ECO:0007669"/>
    <property type="project" value="InterPro"/>
</dbReference>
<dbReference type="InterPro" id="IPR050287">
    <property type="entry name" value="MTA/SAH_deaminase"/>
</dbReference>
<keyword evidence="1" id="KW-0378">Hydrolase</keyword>
<keyword evidence="4" id="KW-1185">Reference proteome</keyword>